<dbReference type="RefSeq" id="WP_163519227.1">
    <property type="nucleotide sequence ID" value="NZ_JTCM02000093.1"/>
</dbReference>
<evidence type="ECO:0000313" key="1">
    <source>
        <dbReference type="EMBL" id="NEU76059.1"/>
    </source>
</evidence>
<proteinExistence type="predicted"/>
<organism evidence="1 2">
    <name type="scientific">Hassallia byssoidea VB512170</name>
    <dbReference type="NCBI Taxonomy" id="1304833"/>
    <lineage>
        <taxon>Bacteria</taxon>
        <taxon>Bacillati</taxon>
        <taxon>Cyanobacteriota</taxon>
        <taxon>Cyanophyceae</taxon>
        <taxon>Nostocales</taxon>
        <taxon>Tolypothrichaceae</taxon>
        <taxon>Hassallia</taxon>
    </lineage>
</organism>
<comment type="caution">
    <text evidence="1">The sequence shown here is derived from an EMBL/GenBank/DDBJ whole genome shotgun (WGS) entry which is preliminary data.</text>
</comment>
<feature type="non-terminal residue" evidence="1">
    <location>
        <position position="1"/>
    </location>
</feature>
<dbReference type="Proteomes" id="UP000031549">
    <property type="component" value="Unassembled WGS sequence"/>
</dbReference>
<reference evidence="1 2" key="1">
    <citation type="journal article" date="2015" name="Genome Announc.">
        <title>Draft Genome Sequence of Cyanobacterium Hassallia byssoidea Strain VB512170, Isolated from Monuments in India.</title>
        <authorList>
            <person name="Singh D."/>
            <person name="Chandrababunaidu M.M."/>
            <person name="Panda A."/>
            <person name="Sen D."/>
            <person name="Bhattacharyya S."/>
            <person name="Adhikary S.P."/>
            <person name="Tripathy S."/>
        </authorList>
    </citation>
    <scope>NUCLEOTIDE SEQUENCE [LARGE SCALE GENOMIC DNA]</scope>
    <source>
        <strain evidence="1 2">VB512170</strain>
    </source>
</reference>
<sequence length="59" mass="6290">KMLSRITVRSVVVIILVIGALVLAIADHNFRPTFGDLAKVGVGGYLGQLLPEAKRSLDS</sequence>
<keyword evidence="2" id="KW-1185">Reference proteome</keyword>
<dbReference type="EMBL" id="JTCM02000093">
    <property type="protein sequence ID" value="NEU76059.1"/>
    <property type="molecule type" value="Genomic_DNA"/>
</dbReference>
<dbReference type="AlphaFoldDB" id="A0A846HGV2"/>
<name>A0A846HGV2_9CYAN</name>
<gene>
    <name evidence="1" type="ORF">PI95_026780</name>
</gene>
<evidence type="ECO:0000313" key="2">
    <source>
        <dbReference type="Proteomes" id="UP000031549"/>
    </source>
</evidence>
<protein>
    <submittedName>
        <fullName evidence="1">Uncharacterized protein</fullName>
    </submittedName>
</protein>
<accession>A0A846HGV2</accession>